<gene>
    <name evidence="2" type="ORF">I5V89_02470</name>
</gene>
<dbReference type="EMBL" id="JADUOV010000001">
    <property type="protein sequence ID" value="MBH1788730.1"/>
    <property type="molecule type" value="Genomic_DNA"/>
</dbReference>
<proteinExistence type="predicted"/>
<keyword evidence="1" id="KW-0472">Membrane</keyword>
<name>A0AA40YBG7_STEMA</name>
<organism evidence="2 3">
    <name type="scientific">Stenotrophomonas maltophilia</name>
    <name type="common">Pseudomonas maltophilia</name>
    <name type="synonym">Xanthomonas maltophilia</name>
    <dbReference type="NCBI Taxonomy" id="40324"/>
    <lineage>
        <taxon>Bacteria</taxon>
        <taxon>Pseudomonadati</taxon>
        <taxon>Pseudomonadota</taxon>
        <taxon>Gammaproteobacteria</taxon>
        <taxon>Lysobacterales</taxon>
        <taxon>Lysobacteraceae</taxon>
        <taxon>Stenotrophomonas</taxon>
        <taxon>Stenotrophomonas maltophilia group</taxon>
    </lineage>
</organism>
<dbReference type="RefSeq" id="WP_049404411.1">
    <property type="nucleotide sequence ID" value="NZ_JANKBX010000001.1"/>
</dbReference>
<evidence type="ECO:0000313" key="3">
    <source>
        <dbReference type="Proteomes" id="UP000634179"/>
    </source>
</evidence>
<sequence length="111" mass="11921">MHLINRLLHWTTLPAGRRLMAVLGAALVIVLACNPDLLPLLPVVDALGLDVLMLLLTAQVVAVLPWVRERAARGTTVLAPLLIGALAGAAGGYLRQLAWWLARDAGMTRRC</sequence>
<protein>
    <recommendedName>
        <fullName evidence="4">Transmembrane protein</fullName>
    </recommendedName>
</protein>
<evidence type="ECO:0008006" key="4">
    <source>
        <dbReference type="Google" id="ProtNLM"/>
    </source>
</evidence>
<evidence type="ECO:0000313" key="2">
    <source>
        <dbReference type="EMBL" id="MBH1788730.1"/>
    </source>
</evidence>
<accession>A0AA40YBG7</accession>
<feature type="transmembrane region" description="Helical" evidence="1">
    <location>
        <begin position="47"/>
        <end position="67"/>
    </location>
</feature>
<feature type="transmembrane region" description="Helical" evidence="1">
    <location>
        <begin position="21"/>
        <end position="41"/>
    </location>
</feature>
<keyword evidence="1" id="KW-0812">Transmembrane</keyword>
<feature type="transmembrane region" description="Helical" evidence="1">
    <location>
        <begin position="74"/>
        <end position="94"/>
    </location>
</feature>
<dbReference type="AlphaFoldDB" id="A0AA40YBG7"/>
<keyword evidence="1" id="KW-1133">Transmembrane helix</keyword>
<evidence type="ECO:0000256" key="1">
    <source>
        <dbReference type="SAM" id="Phobius"/>
    </source>
</evidence>
<dbReference type="Proteomes" id="UP000634179">
    <property type="component" value="Unassembled WGS sequence"/>
</dbReference>
<comment type="caution">
    <text evidence="2">The sequence shown here is derived from an EMBL/GenBank/DDBJ whole genome shotgun (WGS) entry which is preliminary data.</text>
</comment>
<dbReference type="PROSITE" id="PS51257">
    <property type="entry name" value="PROKAR_LIPOPROTEIN"/>
    <property type="match status" value="1"/>
</dbReference>
<reference evidence="2" key="1">
    <citation type="submission" date="2020-11" db="EMBL/GenBank/DDBJ databases">
        <title>Enhanced detection system for hospital associated transmission using whole genome sequencing surveillance.</title>
        <authorList>
            <person name="Harrison L.H."/>
            <person name="Van Tyne D."/>
            <person name="Marsh J.W."/>
            <person name="Griffith M.P."/>
            <person name="Snyder D.J."/>
            <person name="Cooper V.S."/>
            <person name="Mustapha M."/>
        </authorList>
    </citation>
    <scope>NUCLEOTIDE SEQUENCE</scope>
    <source>
        <strain evidence="2">STEN00053</strain>
    </source>
</reference>